<evidence type="ECO:0000313" key="4">
    <source>
        <dbReference type="Proteomes" id="UP000507470"/>
    </source>
</evidence>
<gene>
    <name evidence="3" type="ORF">MCOR_27511</name>
</gene>
<name>A0A6J8CBT7_MYTCO</name>
<dbReference type="Pfam" id="PF12248">
    <property type="entry name" value="Methyltransf_FA"/>
    <property type="match status" value="1"/>
</dbReference>
<keyword evidence="4" id="KW-1185">Reference proteome</keyword>
<feature type="transmembrane region" description="Helical" evidence="1">
    <location>
        <begin position="229"/>
        <end position="250"/>
    </location>
</feature>
<keyword evidence="1" id="KW-0472">Membrane</keyword>
<sequence length="255" mass="28615">MTQGKLGTLVEIIQTKNQGNVQFVTPDILSYYTSLSLYGVDVSNRTYIRFLVKAKESAFVALWSSSNISDAMFYEFALGAASTAISLRRNKVTAYFEHFKPGTWMSNAEFMPFWISWESGVIEIGTSSELKKEKRKSWPDPSPLNVSSVGILTGWGQDGEWIIYPYTVEEESSHSCSGRVYKKTNITSEVVNTKARKLKKELMIKKDGLSRFERRKISVGDSRGSSKHIGYIAAAVLTFILVGICSLDCLSVRRK</sequence>
<accession>A0A6J8CBT7</accession>
<dbReference type="Proteomes" id="UP000507470">
    <property type="component" value="Unassembled WGS sequence"/>
</dbReference>
<reference evidence="3 4" key="1">
    <citation type="submission" date="2020-06" db="EMBL/GenBank/DDBJ databases">
        <authorList>
            <person name="Li R."/>
            <person name="Bekaert M."/>
        </authorList>
    </citation>
    <scope>NUCLEOTIDE SEQUENCE [LARGE SCALE GENOMIC DNA]</scope>
    <source>
        <strain evidence="4">wild</strain>
    </source>
</reference>
<evidence type="ECO:0000256" key="1">
    <source>
        <dbReference type="SAM" id="Phobius"/>
    </source>
</evidence>
<evidence type="ECO:0000313" key="3">
    <source>
        <dbReference type="EMBL" id="CAC5392589.1"/>
    </source>
</evidence>
<dbReference type="InterPro" id="IPR022041">
    <property type="entry name" value="Methyltransf_FA"/>
</dbReference>
<protein>
    <recommendedName>
        <fullName evidence="2">Farnesoic acid O-methyl transferase domain-containing protein</fullName>
    </recommendedName>
</protein>
<keyword evidence="1" id="KW-1133">Transmembrane helix</keyword>
<keyword evidence="1" id="KW-0812">Transmembrane</keyword>
<dbReference type="AlphaFoldDB" id="A0A6J8CBT7"/>
<evidence type="ECO:0000259" key="2">
    <source>
        <dbReference type="Pfam" id="PF12248"/>
    </source>
</evidence>
<dbReference type="OrthoDB" id="6118336at2759"/>
<feature type="domain" description="Farnesoic acid O-methyl transferase" evidence="2">
    <location>
        <begin position="43"/>
        <end position="163"/>
    </location>
</feature>
<proteinExistence type="predicted"/>
<organism evidence="3 4">
    <name type="scientific">Mytilus coruscus</name>
    <name type="common">Sea mussel</name>
    <dbReference type="NCBI Taxonomy" id="42192"/>
    <lineage>
        <taxon>Eukaryota</taxon>
        <taxon>Metazoa</taxon>
        <taxon>Spiralia</taxon>
        <taxon>Lophotrochozoa</taxon>
        <taxon>Mollusca</taxon>
        <taxon>Bivalvia</taxon>
        <taxon>Autobranchia</taxon>
        <taxon>Pteriomorphia</taxon>
        <taxon>Mytilida</taxon>
        <taxon>Mytiloidea</taxon>
        <taxon>Mytilidae</taxon>
        <taxon>Mytilinae</taxon>
        <taxon>Mytilus</taxon>
    </lineage>
</organism>
<dbReference type="EMBL" id="CACVKT020004992">
    <property type="protein sequence ID" value="CAC5392589.1"/>
    <property type="molecule type" value="Genomic_DNA"/>
</dbReference>